<proteinExistence type="predicted"/>
<dbReference type="EMBL" id="CP022196">
    <property type="protein sequence ID" value="ATG47578.1"/>
    <property type="molecule type" value="Genomic_DNA"/>
</dbReference>
<keyword evidence="3" id="KW-1185">Reference proteome</keyword>
<sequence>MSDAMTNTEADEVLASIRRLVAETHGHRPAPVSAPMPSRVSPLEAQDAPPAEPQADPVAEALVLTPDFRVRQTSAPDAVAQEPLVLETPVTVEMAAEPLILSPDLAVHVPEIEAAVAPEADTPTLEIMIAEEVQAQVLQAGKVDDNAAQGDWAEALDDTPNAEAARHVARLTLEQRIAELEAAVGAQGFDWEPDGSEDLEAEMPREMPRGFTEPGARVLHFRAREAAPLAEAPARDYVSDAPVSGQPSADDQARDMPANERVGDKDDAAMSQSEETNPVSETDRDAIADAEVIEETPAPQIGEAREAPEIETPEVEDLGATPEVAHDPDPSLEEELALAGYADEDIMDEEALRDLVAQVIREELQGELGQRITSNVRRLVRREVQRALTLREFE</sequence>
<gene>
    <name evidence="2" type="ORF">CEW89_08320</name>
</gene>
<dbReference type="OrthoDB" id="7875768at2"/>
<reference evidence="2 3" key="1">
    <citation type="submission" date="2017-06" db="EMBL/GenBank/DDBJ databases">
        <title>Celeribacter sp. TSPH2 complete genome sequence.</title>
        <authorList>
            <person name="Woo J.-H."/>
            <person name="Kim H.-S."/>
        </authorList>
    </citation>
    <scope>NUCLEOTIDE SEQUENCE [LARGE SCALE GENOMIC DNA]</scope>
    <source>
        <strain evidence="2 3">TSPH2</strain>
    </source>
</reference>
<dbReference type="KEGG" id="ceh:CEW89_08320"/>
<dbReference type="STRING" id="1758178.GCA_001550095_01366"/>
<accession>A0A291GBR5</accession>
<evidence type="ECO:0000313" key="3">
    <source>
        <dbReference type="Proteomes" id="UP000217935"/>
    </source>
</evidence>
<evidence type="ECO:0000256" key="1">
    <source>
        <dbReference type="SAM" id="MobiDB-lite"/>
    </source>
</evidence>
<feature type="compositionally biased region" description="Polar residues" evidence="1">
    <location>
        <begin position="270"/>
        <end position="280"/>
    </location>
</feature>
<dbReference type="AlphaFoldDB" id="A0A291GBR5"/>
<name>A0A291GBR5_9RHOB</name>
<feature type="region of interest" description="Disordered" evidence="1">
    <location>
        <begin position="312"/>
        <end position="331"/>
    </location>
</feature>
<protein>
    <submittedName>
        <fullName evidence="2">Uncharacterized protein</fullName>
    </submittedName>
</protein>
<dbReference type="Proteomes" id="UP000217935">
    <property type="component" value="Chromosome"/>
</dbReference>
<organism evidence="2 3">
    <name type="scientific">Celeribacter ethanolicus</name>
    <dbReference type="NCBI Taxonomy" id="1758178"/>
    <lineage>
        <taxon>Bacteria</taxon>
        <taxon>Pseudomonadati</taxon>
        <taxon>Pseudomonadota</taxon>
        <taxon>Alphaproteobacteria</taxon>
        <taxon>Rhodobacterales</taxon>
        <taxon>Roseobacteraceae</taxon>
        <taxon>Celeribacter</taxon>
    </lineage>
</organism>
<feature type="compositionally biased region" description="Basic and acidic residues" evidence="1">
    <location>
        <begin position="251"/>
        <end position="268"/>
    </location>
</feature>
<feature type="region of interest" description="Disordered" evidence="1">
    <location>
        <begin position="19"/>
        <end position="54"/>
    </location>
</feature>
<feature type="region of interest" description="Disordered" evidence="1">
    <location>
        <begin position="232"/>
        <end position="285"/>
    </location>
</feature>
<feature type="compositionally biased region" description="Low complexity" evidence="1">
    <location>
        <begin position="44"/>
        <end position="54"/>
    </location>
</feature>
<dbReference type="RefSeq" id="WP_096805563.1">
    <property type="nucleotide sequence ID" value="NZ_CP022196.1"/>
</dbReference>
<evidence type="ECO:0000313" key="2">
    <source>
        <dbReference type="EMBL" id="ATG47578.1"/>
    </source>
</evidence>